<proteinExistence type="inferred from homology"/>
<dbReference type="PATRIC" id="fig|620833.3.peg.706"/>
<dbReference type="EMBL" id="ACIF01000106">
    <property type="protein sequence ID" value="EKA94121.1"/>
    <property type="molecule type" value="Genomic_DNA"/>
</dbReference>
<accession>K1GRH7</accession>
<dbReference type="HOGENOM" id="CLU_096421_0_0_0"/>
<protein>
    <recommendedName>
        <fullName evidence="4">Exodeoxyribonuclease X-like C-terminal domain-containing protein</fullName>
    </recommendedName>
</protein>
<name>K1GRH7_9FUSO</name>
<dbReference type="RefSeq" id="WP_005966401.1">
    <property type="nucleotide sequence ID" value="NZ_JH815352.1"/>
</dbReference>
<dbReference type="GO" id="GO:0006281">
    <property type="term" value="P:DNA repair"/>
    <property type="evidence" value="ECO:0007669"/>
    <property type="project" value="UniProtKB-KW"/>
</dbReference>
<evidence type="ECO:0000256" key="3">
    <source>
        <dbReference type="ARBA" id="ARBA00023204"/>
    </source>
</evidence>
<reference evidence="5 6" key="1">
    <citation type="submission" date="2012-05" db="EMBL/GenBank/DDBJ databases">
        <title>The Genome Sequence of Fusobacterium periodontium Oral Taxon 201 Strain D10.</title>
        <authorList>
            <consortium name="The Broad Institute Genome Sequencing Platform"/>
            <consortium name="The Broad Institute Genome Sequencing Center for Infectious Disease"/>
            <person name="Earl A."/>
            <person name="Ward D."/>
            <person name="Feldgarden M."/>
            <person name="Gevers D."/>
            <person name="Strauss J."/>
            <person name="Sibley C."/>
            <person name="White A."/>
            <person name="Ambrose C.E."/>
            <person name="Allen-Vercoe E."/>
            <person name="Walker B."/>
            <person name="Young S.K."/>
            <person name="Zeng Q."/>
            <person name="Gargeya S."/>
            <person name="Fitzgerald M."/>
            <person name="Haas B."/>
            <person name="Abouelleil A."/>
            <person name="Alvarado L."/>
            <person name="Arachchi H.M."/>
            <person name="Berlin A.M."/>
            <person name="Chapman S.B."/>
            <person name="Goldberg J."/>
            <person name="Griggs A."/>
            <person name="Gujja S."/>
            <person name="Hansen M."/>
            <person name="Howarth C."/>
            <person name="Imamovic A."/>
            <person name="Larimer J."/>
            <person name="McCowan C."/>
            <person name="Montmayeur A."/>
            <person name="Murphy C."/>
            <person name="Neiman D."/>
            <person name="Pearson M."/>
            <person name="Priest M."/>
            <person name="Roberts A."/>
            <person name="Saif S."/>
            <person name="Shea T."/>
            <person name="Sisk P."/>
            <person name="Sykes S."/>
            <person name="Wortman J."/>
            <person name="Nusbaum C."/>
            <person name="Birren B."/>
        </authorList>
    </citation>
    <scope>NUCLEOTIDE SEQUENCE [LARGE SCALE GENOMIC DNA]</scope>
    <source>
        <strain evidence="5 6">D10</strain>
    </source>
</reference>
<evidence type="ECO:0000256" key="2">
    <source>
        <dbReference type="ARBA" id="ARBA00022763"/>
    </source>
</evidence>
<dbReference type="InterPro" id="IPR046768">
    <property type="entry name" value="ExoX-like_C"/>
</dbReference>
<dbReference type="Pfam" id="PF20600">
    <property type="entry name" value="ExoX-like_C"/>
    <property type="match status" value="1"/>
</dbReference>
<feature type="domain" description="Exodeoxyribonuclease X-like C-terminal" evidence="4">
    <location>
        <begin position="160"/>
        <end position="187"/>
    </location>
</feature>
<evidence type="ECO:0000259" key="4">
    <source>
        <dbReference type="Pfam" id="PF20600"/>
    </source>
</evidence>
<organism evidence="5 6">
    <name type="scientific">Fusobacterium periodonticum D10</name>
    <dbReference type="NCBI Taxonomy" id="620833"/>
    <lineage>
        <taxon>Bacteria</taxon>
        <taxon>Fusobacteriati</taxon>
        <taxon>Fusobacteriota</taxon>
        <taxon>Fusobacteriia</taxon>
        <taxon>Fusobacteriales</taxon>
        <taxon>Fusobacteriaceae</taxon>
        <taxon>Fusobacterium</taxon>
    </lineage>
</organism>
<evidence type="ECO:0000313" key="5">
    <source>
        <dbReference type="EMBL" id="EKA94121.1"/>
    </source>
</evidence>
<evidence type="ECO:0000256" key="1">
    <source>
        <dbReference type="ARBA" id="ARBA00006638"/>
    </source>
</evidence>
<comment type="similarity">
    <text evidence="1">Belongs to the RAD52 family.</text>
</comment>
<dbReference type="InterPro" id="IPR041247">
    <property type="entry name" value="Rad52_fam"/>
</dbReference>
<dbReference type="Pfam" id="PF04098">
    <property type="entry name" value="Rad52_Rad22"/>
    <property type="match status" value="1"/>
</dbReference>
<comment type="caution">
    <text evidence="5">The sequence shown here is derived from an EMBL/GenBank/DDBJ whole genome shotgun (WGS) entry which is preliminary data.</text>
</comment>
<sequence>MELLEKLKEKFADDDLEFRVGATNKDKTMGLALAYVQARAIQTRLDEVVGVDKWKVSYREVTGGFICTLSIFINGKWISKEDGSNMTEFESIKGGISSAFKRVASSGFGIGRYLYKSRNNWYPIKQQGNGYVFSVDPKLELKDLDNKNINQTENSEKIILTFGKYKGQTIENIYEKDTKYIDYLLDKSKDKNILDTCKRLKRERA</sequence>
<dbReference type="AlphaFoldDB" id="K1GRH7"/>
<keyword evidence="2" id="KW-0227">DNA damage</keyword>
<evidence type="ECO:0000313" key="6">
    <source>
        <dbReference type="Proteomes" id="UP000005809"/>
    </source>
</evidence>
<keyword evidence="3" id="KW-0234">DNA repair</keyword>
<dbReference type="Proteomes" id="UP000005809">
    <property type="component" value="Unassembled WGS sequence"/>
</dbReference>
<gene>
    <name evidence="5" type="ORF">FPOG_01872</name>
</gene>